<keyword evidence="1" id="KW-1133">Transmembrane helix</keyword>
<proteinExistence type="predicted"/>
<dbReference type="Proteomes" id="UP000031938">
    <property type="component" value="Unassembled WGS sequence"/>
</dbReference>
<name>A0A0C2RRM7_9BACL</name>
<keyword evidence="1" id="KW-0472">Membrane</keyword>
<feature type="transmembrane region" description="Helical" evidence="1">
    <location>
        <begin position="6"/>
        <end position="22"/>
    </location>
</feature>
<dbReference type="AlphaFoldDB" id="A0A0C2RRM7"/>
<organism evidence="2 3">
    <name type="scientific">Jeotgalibacillus soli</name>
    <dbReference type="NCBI Taxonomy" id="889306"/>
    <lineage>
        <taxon>Bacteria</taxon>
        <taxon>Bacillati</taxon>
        <taxon>Bacillota</taxon>
        <taxon>Bacilli</taxon>
        <taxon>Bacillales</taxon>
        <taxon>Caryophanaceae</taxon>
        <taxon>Jeotgalibacillus</taxon>
    </lineage>
</organism>
<protein>
    <recommendedName>
        <fullName evidence="4">Resolvase HTH domain-containing protein</fullName>
    </recommendedName>
</protein>
<evidence type="ECO:0000313" key="3">
    <source>
        <dbReference type="Proteomes" id="UP000031938"/>
    </source>
</evidence>
<gene>
    <name evidence="2" type="ORF">KP78_33680</name>
</gene>
<evidence type="ECO:0000256" key="1">
    <source>
        <dbReference type="SAM" id="Phobius"/>
    </source>
</evidence>
<accession>A0A0C2RRM7</accession>
<dbReference type="EMBL" id="JXRP01000019">
    <property type="protein sequence ID" value="KIL44404.1"/>
    <property type="molecule type" value="Genomic_DNA"/>
</dbReference>
<dbReference type="PATRIC" id="fig|889306.3.peg.3385"/>
<reference evidence="2 3" key="1">
    <citation type="submission" date="2015-01" db="EMBL/GenBank/DDBJ databases">
        <title>Genome sequencing of Jeotgalibacillus soli.</title>
        <authorList>
            <person name="Goh K.M."/>
            <person name="Chan K.-G."/>
            <person name="Yaakop A.S."/>
            <person name="Ee R."/>
            <person name="Gan H.M."/>
            <person name="Chan C.S."/>
        </authorList>
    </citation>
    <scope>NUCLEOTIDE SEQUENCE [LARGE SCALE GENOMIC DNA]</scope>
    <source>
        <strain evidence="2 3">P9</strain>
    </source>
</reference>
<sequence length="122" mass="14188">MELTAMIVAGIAVLLFIFSFFLKDRTKKTEEELEELSMNLYQEMYQLKKRIRILEEEMMVDTKLVVSKTSSMKQRTNISKPINEIILNQVLALHKQGLPLDQIVRLSSLSKEEVQTIIQTRS</sequence>
<dbReference type="RefSeq" id="WP_041090275.1">
    <property type="nucleotide sequence ID" value="NZ_JXRP01000019.1"/>
</dbReference>
<evidence type="ECO:0000313" key="2">
    <source>
        <dbReference type="EMBL" id="KIL44404.1"/>
    </source>
</evidence>
<keyword evidence="3" id="KW-1185">Reference proteome</keyword>
<evidence type="ECO:0008006" key="4">
    <source>
        <dbReference type="Google" id="ProtNLM"/>
    </source>
</evidence>
<dbReference type="OrthoDB" id="2454584at2"/>
<dbReference type="STRING" id="889306.KP78_33680"/>
<comment type="caution">
    <text evidence="2">The sequence shown here is derived from an EMBL/GenBank/DDBJ whole genome shotgun (WGS) entry which is preliminary data.</text>
</comment>
<keyword evidence="1" id="KW-0812">Transmembrane</keyword>